<keyword evidence="4 9" id="KW-0378">Hydrolase</keyword>
<evidence type="ECO:0000313" key="13">
    <source>
        <dbReference type="Proteomes" id="UP000767327"/>
    </source>
</evidence>
<evidence type="ECO:0000256" key="8">
    <source>
        <dbReference type="ARBA" id="ARBA00023204"/>
    </source>
</evidence>
<feature type="region of interest" description="Disordered" evidence="10">
    <location>
        <begin position="465"/>
        <end position="487"/>
    </location>
</feature>
<feature type="binding site" evidence="9">
    <location>
        <begin position="39"/>
        <end position="46"/>
    </location>
    <ligand>
        <name>ATP</name>
        <dbReference type="ChEBI" id="CHEBI:30616"/>
    </ligand>
</feature>
<reference evidence="12" key="2">
    <citation type="submission" date="2020-01" db="EMBL/GenBank/DDBJ databases">
        <authorList>
            <person name="Campanaro S."/>
        </authorList>
    </citation>
    <scope>NUCLEOTIDE SEQUENCE</scope>
    <source>
        <strain evidence="12">AS01afH2WH_6</strain>
    </source>
</reference>
<keyword evidence="5 9" id="KW-0347">Helicase</keyword>
<dbReference type="GO" id="GO:0043138">
    <property type="term" value="F:3'-5' DNA helicase activity"/>
    <property type="evidence" value="ECO:0007669"/>
    <property type="project" value="TreeGrafter"/>
</dbReference>
<dbReference type="InterPro" id="IPR000212">
    <property type="entry name" value="DNA_helicase_UvrD/REP"/>
</dbReference>
<organism evidence="12 13">
    <name type="scientific">Bifidobacterium crudilactis</name>
    <dbReference type="NCBI Taxonomy" id="327277"/>
    <lineage>
        <taxon>Bacteria</taxon>
        <taxon>Bacillati</taxon>
        <taxon>Actinomycetota</taxon>
        <taxon>Actinomycetes</taxon>
        <taxon>Bifidobacteriales</taxon>
        <taxon>Bifidobacteriaceae</taxon>
        <taxon>Bifidobacterium</taxon>
    </lineage>
</organism>
<dbReference type="InterPro" id="IPR027417">
    <property type="entry name" value="P-loop_NTPase"/>
</dbReference>
<keyword evidence="6" id="KW-0269">Exonuclease</keyword>
<dbReference type="InterPro" id="IPR011604">
    <property type="entry name" value="PDDEXK-like_dom_sf"/>
</dbReference>
<evidence type="ECO:0000256" key="3">
    <source>
        <dbReference type="ARBA" id="ARBA00022763"/>
    </source>
</evidence>
<evidence type="ECO:0000256" key="5">
    <source>
        <dbReference type="ARBA" id="ARBA00022806"/>
    </source>
</evidence>
<evidence type="ECO:0000256" key="10">
    <source>
        <dbReference type="SAM" id="MobiDB-lite"/>
    </source>
</evidence>
<sequence length="1524" mass="165690">MTDYGDDGIGQARYAVRDLLSGELLNDEHEATSTLVVTGPPCSGKTAFALAALLDGIEAFGVEDAVMVVSGRQAAADMSRKVIEARGVVDESRPVGTLSALAFRLLSEDHRARHLPAPKLLNGAEQEALLRKVLAEHVGHVLRGDSCETCGLLRRYYGGLPSWISMLTGRDMNPVIRRQDEGHDRPRDDESRDDQPRQDVGGVFRSGLVHEDLATLSEAIRADFVAQLRDTIARVNELGLEFGDEDDVVEALASTALPDQERASLELQWRLSFRLWREYAEHIEVAYSGEARLDSSRLLVEAADAVRRAAQGSDGRSTAECLRIPRLLVMDDWQDVTLAGMSLLQALSAMQCRLLLVGNSDEAVQIFRGSYPEYLDRRVTTGIRAADVPLPGGHFVNHDRLTGESPLLTNAAMLGRLDAKRVVLPARPLVSVSAEMPPEVLRNAGSYLDVVAARVSLGIPSEEEESVGIPRRPGKLPQREGSLPIRPLNPNNPLIGDGSVEQHLFHGPEEELAHVVWQIKHECLSNGRDWNDMAVIAHDNATIESYGRRLREEGVPVRFSSVTKPLKEEPTVQGLFALIELAEGRRDPSKLDNEFGTRSTFGAGSATTADSFTTGSFNTLPVPDADTQAQRIRALVRSMLSSPLITTNSSDASGERPVRLERLDMLMDSCVALAKLEGSEYETPRSLQDAQPSDPSNALALRHAWDAWCQGIDERRQRRFAGSGIIVDDSLTADGHTGGDAPGAMSRSSLYALLVLSNSEVQSRLLSMMAAIASNSGHDPDVAALGRLCEILNTIDGGLATLDVPEPQYVLWQAWDACGVASQWQRESLAATQRGELANDRLDAVMRLFQFASGSQSFDDVDAFIAQVRGMQIEADSLAHIGPVEQAVTLTTPAGAAAEARRWALVWLPALQEGVWPNVTQRDTLFSTEDLADLVMRFHDASKGFAFSSTGRRLRSTLHAEKKNLLMAVTRASQRVVWSAVWNDDMVPSDFMFGYLPELCPRVKDPMEARFTAVGALDGEDSAFGGLELSPRGLITLARGVLIRESSRRIATQADEASDGSGSVSGRLDDVAHDATVQDAVRTLHLLEDLGYESADTGAWAFIDGDADGTVDGKAEVAVAVPSTTVTLSPSAVDSIWECPLEWVVGRQLSGPQPGSIYMSFGSLVHHVAQLASEQGLDDAQTIQERVRREGQQAVIVSTADAMMELYRQCSGELSSPPDYQQSYDLRRREANARTILGNIASYFVRSVHKEYAQTGKYPIDVGSLESVECELPFTAKLTVADILPIWNASYGDECPLGLSECFAVMSALVGGFPTAMDEGVSVKLSGRIDRLEHRILGGRPVTRLVDYKTGSKAHPRKEVFSDLQLACYQLGQYFGAAENQPPTISQAVLFDVAVAQAPATSTYEEASYQPALLLDGRLNTVFEPRSASAKIERLYVPEGLPTGLSEKTPHGVSDETWNFVKQQSGQQGIWAMTMISRVFYAAGVKLSLGSELSQFDADRCHNGGADGCPAWKALHGSVMEDEG</sequence>
<dbReference type="EMBL" id="JAAXZR010000012">
    <property type="protein sequence ID" value="NLT79193.1"/>
    <property type="molecule type" value="Genomic_DNA"/>
</dbReference>
<keyword evidence="2 9" id="KW-0547">Nucleotide-binding</keyword>
<dbReference type="RefSeq" id="WP_273172881.1">
    <property type="nucleotide sequence ID" value="NZ_JAAXZR010000012.1"/>
</dbReference>
<dbReference type="InterPro" id="IPR038726">
    <property type="entry name" value="PDDEXK_AddAB-type"/>
</dbReference>
<dbReference type="GO" id="GO:0005524">
    <property type="term" value="F:ATP binding"/>
    <property type="evidence" value="ECO:0007669"/>
    <property type="project" value="UniProtKB-UniRule"/>
</dbReference>
<evidence type="ECO:0000259" key="11">
    <source>
        <dbReference type="PROSITE" id="PS51198"/>
    </source>
</evidence>
<dbReference type="InterPro" id="IPR014016">
    <property type="entry name" value="UvrD-like_ATP-bd"/>
</dbReference>
<comment type="caution">
    <text evidence="12">The sequence shown here is derived from an EMBL/GenBank/DDBJ whole genome shotgun (WGS) entry which is preliminary data.</text>
</comment>
<evidence type="ECO:0000256" key="6">
    <source>
        <dbReference type="ARBA" id="ARBA00022839"/>
    </source>
</evidence>
<evidence type="ECO:0000256" key="1">
    <source>
        <dbReference type="ARBA" id="ARBA00022722"/>
    </source>
</evidence>
<evidence type="ECO:0000313" key="12">
    <source>
        <dbReference type="EMBL" id="NLT79193.1"/>
    </source>
</evidence>
<name>A0A971ICG6_9BIFI</name>
<evidence type="ECO:0000256" key="4">
    <source>
        <dbReference type="ARBA" id="ARBA00022801"/>
    </source>
</evidence>
<keyword evidence="1" id="KW-0540">Nuclease</keyword>
<dbReference type="Gene3D" id="3.90.320.10">
    <property type="match status" value="1"/>
</dbReference>
<evidence type="ECO:0000256" key="7">
    <source>
        <dbReference type="ARBA" id="ARBA00022840"/>
    </source>
</evidence>
<keyword evidence="8" id="KW-0234">DNA repair</keyword>
<keyword evidence="3" id="KW-0227">DNA damage</keyword>
<evidence type="ECO:0000256" key="2">
    <source>
        <dbReference type="ARBA" id="ARBA00022741"/>
    </source>
</evidence>
<dbReference type="GO" id="GO:0004527">
    <property type="term" value="F:exonuclease activity"/>
    <property type="evidence" value="ECO:0007669"/>
    <property type="project" value="UniProtKB-KW"/>
</dbReference>
<dbReference type="PROSITE" id="PS51198">
    <property type="entry name" value="UVRD_HELICASE_ATP_BIND"/>
    <property type="match status" value="1"/>
</dbReference>
<feature type="domain" description="UvrD-like helicase ATP-binding" evidence="11">
    <location>
        <begin position="18"/>
        <end position="414"/>
    </location>
</feature>
<dbReference type="Gene3D" id="1.10.486.10">
    <property type="entry name" value="PCRA, domain 4"/>
    <property type="match status" value="1"/>
</dbReference>
<feature type="region of interest" description="Disordered" evidence="10">
    <location>
        <begin position="177"/>
        <end position="201"/>
    </location>
</feature>
<dbReference type="GO" id="GO:0000725">
    <property type="term" value="P:recombinational repair"/>
    <property type="evidence" value="ECO:0007669"/>
    <property type="project" value="TreeGrafter"/>
</dbReference>
<protein>
    <submittedName>
        <fullName evidence="12">AAA family ATPase</fullName>
    </submittedName>
</protein>
<evidence type="ECO:0000256" key="9">
    <source>
        <dbReference type="PROSITE-ProRule" id="PRU00560"/>
    </source>
</evidence>
<accession>A0A971ICG6</accession>
<gene>
    <name evidence="12" type="ORF">GXW98_02760</name>
</gene>
<dbReference type="Pfam" id="PF00580">
    <property type="entry name" value="UvrD-helicase"/>
    <property type="match status" value="1"/>
</dbReference>
<dbReference type="Proteomes" id="UP000767327">
    <property type="component" value="Unassembled WGS sequence"/>
</dbReference>
<dbReference type="GO" id="GO:0003677">
    <property type="term" value="F:DNA binding"/>
    <property type="evidence" value="ECO:0007669"/>
    <property type="project" value="InterPro"/>
</dbReference>
<reference evidence="12" key="1">
    <citation type="journal article" date="2020" name="Biotechnol. Biofuels">
        <title>New insights from the biogas microbiome by comprehensive genome-resolved metagenomics of nearly 1600 species originating from multiple anaerobic digesters.</title>
        <authorList>
            <person name="Campanaro S."/>
            <person name="Treu L."/>
            <person name="Rodriguez-R L.M."/>
            <person name="Kovalovszki A."/>
            <person name="Ziels R.M."/>
            <person name="Maus I."/>
            <person name="Zhu X."/>
            <person name="Kougias P.G."/>
            <person name="Basile A."/>
            <person name="Luo G."/>
            <person name="Schluter A."/>
            <person name="Konstantinidis K.T."/>
            <person name="Angelidaki I."/>
        </authorList>
    </citation>
    <scope>NUCLEOTIDE SEQUENCE</scope>
    <source>
        <strain evidence="12">AS01afH2WH_6</strain>
    </source>
</reference>
<feature type="compositionally biased region" description="Basic and acidic residues" evidence="10">
    <location>
        <begin position="177"/>
        <end position="197"/>
    </location>
</feature>
<dbReference type="SUPFAM" id="SSF52540">
    <property type="entry name" value="P-loop containing nucleoside triphosphate hydrolases"/>
    <property type="match status" value="1"/>
</dbReference>
<dbReference type="Pfam" id="PF12705">
    <property type="entry name" value="PDDEXK_1"/>
    <property type="match status" value="1"/>
</dbReference>
<proteinExistence type="predicted"/>
<dbReference type="PANTHER" id="PTHR11070:SF2">
    <property type="entry name" value="ATP-DEPENDENT DNA HELICASE SRS2"/>
    <property type="match status" value="1"/>
</dbReference>
<keyword evidence="7 9" id="KW-0067">ATP-binding</keyword>
<dbReference type="Gene3D" id="3.40.50.300">
    <property type="entry name" value="P-loop containing nucleotide triphosphate hydrolases"/>
    <property type="match status" value="2"/>
</dbReference>
<dbReference type="PANTHER" id="PTHR11070">
    <property type="entry name" value="UVRD / RECB / PCRA DNA HELICASE FAMILY MEMBER"/>
    <property type="match status" value="1"/>
</dbReference>